<feature type="chain" id="PRO_5011733726" evidence="1">
    <location>
        <begin position="22"/>
        <end position="299"/>
    </location>
</feature>
<feature type="signal peptide" evidence="1">
    <location>
        <begin position="1"/>
        <end position="21"/>
    </location>
</feature>
<accession>A0A1I4V5Q9</accession>
<keyword evidence="1" id="KW-0732">Signal</keyword>
<dbReference type="GO" id="GO:0030001">
    <property type="term" value="P:metal ion transport"/>
    <property type="evidence" value="ECO:0007669"/>
    <property type="project" value="InterPro"/>
</dbReference>
<organism evidence="2 3">
    <name type="scientific">Dokdonella immobilis</name>
    <dbReference type="NCBI Taxonomy" id="578942"/>
    <lineage>
        <taxon>Bacteria</taxon>
        <taxon>Pseudomonadati</taxon>
        <taxon>Pseudomonadota</taxon>
        <taxon>Gammaproteobacteria</taxon>
        <taxon>Lysobacterales</taxon>
        <taxon>Rhodanobacteraceae</taxon>
        <taxon>Dokdonella</taxon>
    </lineage>
</organism>
<protein>
    <submittedName>
        <fullName evidence="2">Zinc/manganese transport system substrate-binding protein</fullName>
    </submittedName>
</protein>
<dbReference type="GO" id="GO:0046872">
    <property type="term" value="F:metal ion binding"/>
    <property type="evidence" value="ECO:0007669"/>
    <property type="project" value="InterPro"/>
</dbReference>
<keyword evidence="3" id="KW-1185">Reference proteome</keyword>
<dbReference type="Proteomes" id="UP000198575">
    <property type="component" value="Unassembled WGS sequence"/>
</dbReference>
<proteinExistence type="predicted"/>
<dbReference type="PANTHER" id="PTHR42953">
    <property type="entry name" value="HIGH-AFFINITY ZINC UPTAKE SYSTEM PROTEIN ZNUA-RELATED"/>
    <property type="match status" value="1"/>
</dbReference>
<dbReference type="Pfam" id="PF01297">
    <property type="entry name" value="ZnuA"/>
    <property type="match status" value="1"/>
</dbReference>
<dbReference type="InterPro" id="IPR006127">
    <property type="entry name" value="ZnuA-like"/>
</dbReference>
<dbReference type="STRING" id="578942.SAMN05216289_101145"/>
<evidence type="ECO:0000313" key="2">
    <source>
        <dbReference type="EMBL" id="SFM96539.1"/>
    </source>
</evidence>
<dbReference type="PANTHER" id="PTHR42953:SF2">
    <property type="entry name" value="ADHESION PROTEIN"/>
    <property type="match status" value="1"/>
</dbReference>
<name>A0A1I4V5Q9_9GAMM</name>
<evidence type="ECO:0000313" key="3">
    <source>
        <dbReference type="Proteomes" id="UP000198575"/>
    </source>
</evidence>
<sequence length="299" mass="32109">MRKLMFWLIVASVVLSAPAQAKLRVFACEPEWGSLLAELAGDAVGVDVATSALQDVHVVEARPSLIAKMRQADLLVCSGAQLEIGWLPQLLKQAGNPKVSSGPGNFMAASQVTTLEKPASVDRSAGDVHPDGNPHIQLDPYRVLAVAKALSTRLAEIDPANATLYQQRLTDFETRWQAAIKGWETRAAPLKGRAVVVHHSSWVYLLQWLGMHEIGSLEPKPGVPPTSAHLSSLIDVTRSGGAIAIISAAYQDTKPGAWLSERTGVPALVLPFTVGGDERSKDLFSLYDSTLDKLLGVLK</sequence>
<dbReference type="SUPFAM" id="SSF53807">
    <property type="entry name" value="Helical backbone' metal receptor"/>
    <property type="match status" value="1"/>
</dbReference>
<dbReference type="EMBL" id="FOVF01000001">
    <property type="protein sequence ID" value="SFM96539.1"/>
    <property type="molecule type" value="Genomic_DNA"/>
</dbReference>
<evidence type="ECO:0000256" key="1">
    <source>
        <dbReference type="SAM" id="SignalP"/>
    </source>
</evidence>
<dbReference type="OrthoDB" id="9810636at2"/>
<gene>
    <name evidence="2" type="ORF">SAMN05216289_101145</name>
</gene>
<dbReference type="CDD" id="cd01145">
    <property type="entry name" value="TroA_c"/>
    <property type="match status" value="1"/>
</dbReference>
<dbReference type="AlphaFoldDB" id="A0A1I4V5Q9"/>
<dbReference type="Gene3D" id="3.40.50.1980">
    <property type="entry name" value="Nitrogenase molybdenum iron protein domain"/>
    <property type="match status" value="2"/>
</dbReference>
<dbReference type="InterPro" id="IPR050492">
    <property type="entry name" value="Bact_metal-bind_prot9"/>
</dbReference>
<dbReference type="RefSeq" id="WP_092403965.1">
    <property type="nucleotide sequence ID" value="NZ_FOVF01000001.1"/>
</dbReference>
<reference evidence="2 3" key="1">
    <citation type="submission" date="2016-10" db="EMBL/GenBank/DDBJ databases">
        <authorList>
            <person name="de Groot N.N."/>
        </authorList>
    </citation>
    <scope>NUCLEOTIDE SEQUENCE [LARGE SCALE GENOMIC DNA]</scope>
    <source>
        <strain evidence="2 3">CGMCC 1.7659</strain>
    </source>
</reference>